<dbReference type="NCBIfam" id="TIGR03860">
    <property type="entry name" value="FMN_nitrolo"/>
    <property type="match status" value="1"/>
</dbReference>
<keyword evidence="2 6" id="KW-0288">FMN</keyword>
<evidence type="ECO:0000256" key="3">
    <source>
        <dbReference type="ARBA" id="ARBA00023002"/>
    </source>
</evidence>
<comment type="caution">
    <text evidence="8">The sequence shown here is derived from an EMBL/GenBank/DDBJ whole genome shotgun (WGS) entry which is preliminary data.</text>
</comment>
<dbReference type="OrthoDB" id="3265338at2"/>
<accession>A0A3E0VIC1</accession>
<evidence type="ECO:0000256" key="5">
    <source>
        <dbReference type="ARBA" id="ARBA00033748"/>
    </source>
</evidence>
<name>A0A3E0VIC1_9MICO</name>
<feature type="binding site" evidence="6">
    <location>
        <position position="70"/>
    </location>
    <ligand>
        <name>FMN</name>
        <dbReference type="ChEBI" id="CHEBI:58210"/>
    </ligand>
</feature>
<dbReference type="Proteomes" id="UP000256486">
    <property type="component" value="Unassembled WGS sequence"/>
</dbReference>
<evidence type="ECO:0000313" key="9">
    <source>
        <dbReference type="Proteomes" id="UP000256486"/>
    </source>
</evidence>
<dbReference type="RefSeq" id="WP_116414638.1">
    <property type="nucleotide sequence ID" value="NZ_NBWZ01000001.1"/>
</dbReference>
<evidence type="ECO:0000256" key="4">
    <source>
        <dbReference type="ARBA" id="ARBA00023033"/>
    </source>
</evidence>
<sequence>MTGQTRTEPDGFFTRSGHVVLGSMVRTLGAFPSGWRMPGAHADPAADPRALKRLAVAAERAHLDFLYFGDWLSTSAELELTDPHLLVRTDPLSTVAWLAALTRRIGLVGTASVPHSDPYQVARSAASIDRLSAGRFGLNLTLGTEPRAAANFGRTGAGAEGSAEANAFLQGDEYLYVVRALWASVDARGVAPDARTGRLTDGTVFAPVDHHGPHYSVAGPLNALPPVAGTVPIVQSGASERSREFAARHADLYLAGPGGLGESIKFYRDTKQLVEAYGRPRTALRIVAPLLPVVASTREEAFDLYDRLADAVLLGESPGEGQPGQSEHPERTVRRLLQLVGLPLASREPGDPVTLADAERFNALGHRLLELVAERSGREPGGVRSVTYRHLLVAHLTPLPLVVGSACDVADHIETWYRASAVDGFTLMAAYLPHQFDAFLDLVVPELVRRGLFRGAYEGRTLAEHLGLGDTAPRAAAAEHPADVPWAPCT</sequence>
<gene>
    <name evidence="8" type="ORF">B7R54_08400</name>
</gene>
<dbReference type="Gene3D" id="3.20.20.30">
    <property type="entry name" value="Luciferase-like domain"/>
    <property type="match status" value="1"/>
</dbReference>
<reference evidence="8 9" key="1">
    <citation type="submission" date="2017-04" db="EMBL/GenBank/DDBJ databases">
        <title>Comparative genome analysis of Subtercola boreus.</title>
        <authorList>
            <person name="Cho Y.-J."/>
            <person name="Cho A."/>
            <person name="Kim O.-S."/>
            <person name="Lee J.-I."/>
        </authorList>
    </citation>
    <scope>NUCLEOTIDE SEQUENCE [LARGE SCALE GENOMIC DNA]</scope>
    <source>
        <strain evidence="8 9">K300</strain>
    </source>
</reference>
<evidence type="ECO:0000256" key="6">
    <source>
        <dbReference type="PIRSR" id="PIRSR000337-1"/>
    </source>
</evidence>
<feature type="binding site" evidence="6">
    <location>
        <position position="110"/>
    </location>
    <ligand>
        <name>FMN</name>
        <dbReference type="ChEBI" id="CHEBI:58210"/>
    </ligand>
</feature>
<evidence type="ECO:0000256" key="1">
    <source>
        <dbReference type="ARBA" id="ARBA00022630"/>
    </source>
</evidence>
<dbReference type="InterPro" id="IPR036661">
    <property type="entry name" value="Luciferase-like_sf"/>
</dbReference>
<feature type="domain" description="Luciferase-like" evidence="7">
    <location>
        <begin position="41"/>
        <end position="357"/>
    </location>
</feature>
<evidence type="ECO:0000313" key="8">
    <source>
        <dbReference type="EMBL" id="RFA09243.1"/>
    </source>
</evidence>
<dbReference type="PANTHER" id="PTHR30011">
    <property type="entry name" value="ALKANESULFONATE MONOOXYGENASE-RELATED"/>
    <property type="match status" value="1"/>
</dbReference>
<comment type="similarity">
    <text evidence="5">Belongs to the NtaA/SnaA/DszA monooxygenase family.</text>
</comment>
<dbReference type="InterPro" id="IPR051260">
    <property type="entry name" value="Diverse_substr_monoxygenases"/>
</dbReference>
<keyword evidence="9" id="KW-1185">Reference proteome</keyword>
<dbReference type="GO" id="GO:0016705">
    <property type="term" value="F:oxidoreductase activity, acting on paired donors, with incorporation or reduction of molecular oxygen"/>
    <property type="evidence" value="ECO:0007669"/>
    <property type="project" value="InterPro"/>
</dbReference>
<dbReference type="AlphaFoldDB" id="A0A3E0VIC1"/>
<dbReference type="EMBL" id="NBWZ01000001">
    <property type="protein sequence ID" value="RFA09243.1"/>
    <property type="molecule type" value="Genomic_DNA"/>
</dbReference>
<dbReference type="InterPro" id="IPR016215">
    <property type="entry name" value="NTA_MOA"/>
</dbReference>
<evidence type="ECO:0000259" key="7">
    <source>
        <dbReference type="Pfam" id="PF00296"/>
    </source>
</evidence>
<feature type="binding site" evidence="6">
    <location>
        <position position="239"/>
    </location>
    <ligand>
        <name>FMN</name>
        <dbReference type="ChEBI" id="CHEBI:58210"/>
    </ligand>
</feature>
<dbReference type="GO" id="GO:0004497">
    <property type="term" value="F:monooxygenase activity"/>
    <property type="evidence" value="ECO:0007669"/>
    <property type="project" value="UniProtKB-KW"/>
</dbReference>
<keyword evidence="4" id="KW-0503">Monooxygenase</keyword>
<dbReference type="PANTHER" id="PTHR30011:SF16">
    <property type="entry name" value="C2H2 FINGER DOMAIN TRANSCRIPTION FACTOR (EUROFUNG)-RELATED"/>
    <property type="match status" value="1"/>
</dbReference>
<dbReference type="Pfam" id="PF00296">
    <property type="entry name" value="Bac_luciferase"/>
    <property type="match status" value="1"/>
</dbReference>
<organism evidence="8 9">
    <name type="scientific">Subtercola boreus</name>
    <dbReference type="NCBI Taxonomy" id="120213"/>
    <lineage>
        <taxon>Bacteria</taxon>
        <taxon>Bacillati</taxon>
        <taxon>Actinomycetota</taxon>
        <taxon>Actinomycetes</taxon>
        <taxon>Micrococcales</taxon>
        <taxon>Microbacteriaceae</taxon>
        <taxon>Subtercola</taxon>
    </lineage>
</organism>
<keyword evidence="3" id="KW-0560">Oxidoreductase</keyword>
<dbReference type="PIRSF" id="PIRSF000337">
    <property type="entry name" value="NTA_MOA"/>
    <property type="match status" value="1"/>
</dbReference>
<dbReference type="SUPFAM" id="SSF51679">
    <property type="entry name" value="Bacterial luciferase-like"/>
    <property type="match status" value="1"/>
</dbReference>
<proteinExistence type="inferred from homology"/>
<protein>
    <recommendedName>
        <fullName evidence="7">Luciferase-like domain-containing protein</fullName>
    </recommendedName>
</protein>
<evidence type="ECO:0000256" key="2">
    <source>
        <dbReference type="ARBA" id="ARBA00022643"/>
    </source>
</evidence>
<dbReference type="InterPro" id="IPR011251">
    <property type="entry name" value="Luciferase-like_dom"/>
</dbReference>
<keyword evidence="1 6" id="KW-0285">Flavoprotein</keyword>